<dbReference type="STRING" id="1450539.A0A318Z5W5"/>
<dbReference type="PRINTS" id="PR00080">
    <property type="entry name" value="SDRFAMILY"/>
</dbReference>
<dbReference type="Pfam" id="PF13561">
    <property type="entry name" value="adh_short_C2"/>
    <property type="match status" value="1"/>
</dbReference>
<dbReference type="InterPro" id="IPR002347">
    <property type="entry name" value="SDR_fam"/>
</dbReference>
<evidence type="ECO:0000256" key="2">
    <source>
        <dbReference type="ARBA" id="ARBA00023002"/>
    </source>
</evidence>
<organism evidence="3 4">
    <name type="scientific">Aspergillus saccharolyticus JOP 1030-1</name>
    <dbReference type="NCBI Taxonomy" id="1450539"/>
    <lineage>
        <taxon>Eukaryota</taxon>
        <taxon>Fungi</taxon>
        <taxon>Dikarya</taxon>
        <taxon>Ascomycota</taxon>
        <taxon>Pezizomycotina</taxon>
        <taxon>Eurotiomycetes</taxon>
        <taxon>Eurotiomycetidae</taxon>
        <taxon>Eurotiales</taxon>
        <taxon>Aspergillaceae</taxon>
        <taxon>Aspergillus</taxon>
        <taxon>Aspergillus subgen. Circumdati</taxon>
    </lineage>
</organism>
<dbReference type="SUPFAM" id="SSF51735">
    <property type="entry name" value="NAD(P)-binding Rossmann-fold domains"/>
    <property type="match status" value="1"/>
</dbReference>
<name>A0A318Z5W5_9EURO</name>
<accession>A0A318Z5W5</accession>
<dbReference type="PANTHER" id="PTHR42901">
    <property type="entry name" value="ALCOHOL DEHYDROGENASE"/>
    <property type="match status" value="1"/>
</dbReference>
<dbReference type="GO" id="GO:0016491">
    <property type="term" value="F:oxidoreductase activity"/>
    <property type="evidence" value="ECO:0007669"/>
    <property type="project" value="UniProtKB-KW"/>
</dbReference>
<gene>
    <name evidence="3" type="ORF">BP01DRAFT_359389</name>
</gene>
<protein>
    <submittedName>
        <fullName evidence="3">NAD(P)-binding protein</fullName>
    </submittedName>
</protein>
<evidence type="ECO:0000256" key="1">
    <source>
        <dbReference type="ARBA" id="ARBA00006484"/>
    </source>
</evidence>
<dbReference type="CDD" id="cd05233">
    <property type="entry name" value="SDR_c"/>
    <property type="match status" value="1"/>
</dbReference>
<sequence length="216" mass="24029">MVADITSKEDVRRIFDSCTNYAPDILINNAGYLSTPEEFLDADLDDDWNSFMVNVYGTMLFTQAFLRHRKAYVEAAEKAGKTSSPAVIVNVNSIAAFFSMPKFSSYCSNKLALARWTESLSLEIPEKFARFVSVHPGAVDSSMGIKSGVIDQIKAGTVQLNLTNPKLTGDFIVWLTSKEAEFLNGRFVTVNTDVDFLLSKKKEIVEKGLYLINLSQ</sequence>
<dbReference type="OrthoDB" id="1933717at2759"/>
<evidence type="ECO:0000313" key="4">
    <source>
        <dbReference type="Proteomes" id="UP000248349"/>
    </source>
</evidence>
<reference evidence="3 4" key="1">
    <citation type="submission" date="2016-12" db="EMBL/GenBank/DDBJ databases">
        <title>The genomes of Aspergillus section Nigri reveals drivers in fungal speciation.</title>
        <authorList>
            <consortium name="DOE Joint Genome Institute"/>
            <person name="Vesth T.C."/>
            <person name="Nybo J."/>
            <person name="Theobald S."/>
            <person name="Brandl J."/>
            <person name="Frisvad J.C."/>
            <person name="Nielsen K.F."/>
            <person name="Lyhne E.K."/>
            <person name="Kogle M.E."/>
            <person name="Kuo A."/>
            <person name="Riley R."/>
            <person name="Clum A."/>
            <person name="Nolan M."/>
            <person name="Lipzen A."/>
            <person name="Salamov A."/>
            <person name="Henrissat B."/>
            <person name="Wiebenga A."/>
            <person name="De Vries R.P."/>
            <person name="Grigoriev I.V."/>
            <person name="Mortensen U.H."/>
            <person name="Andersen M.R."/>
            <person name="Baker S.E."/>
        </authorList>
    </citation>
    <scope>NUCLEOTIDE SEQUENCE [LARGE SCALE GENOMIC DNA]</scope>
    <source>
        <strain evidence="3 4">JOP 1030-1</strain>
    </source>
</reference>
<keyword evidence="4" id="KW-1185">Reference proteome</keyword>
<dbReference type="PANTHER" id="PTHR42901:SF1">
    <property type="entry name" value="ALCOHOL DEHYDROGENASE"/>
    <property type="match status" value="1"/>
</dbReference>
<dbReference type="Proteomes" id="UP000248349">
    <property type="component" value="Unassembled WGS sequence"/>
</dbReference>
<dbReference type="GeneID" id="37076897"/>
<dbReference type="EMBL" id="KZ821251">
    <property type="protein sequence ID" value="PYH42499.1"/>
    <property type="molecule type" value="Genomic_DNA"/>
</dbReference>
<dbReference type="InterPro" id="IPR036291">
    <property type="entry name" value="NAD(P)-bd_dom_sf"/>
</dbReference>
<proteinExistence type="inferred from homology"/>
<comment type="similarity">
    <text evidence="1">Belongs to the short-chain dehydrogenases/reductases (SDR) family.</text>
</comment>
<dbReference type="RefSeq" id="XP_025428481.1">
    <property type="nucleotide sequence ID" value="XM_025575669.1"/>
</dbReference>
<keyword evidence="2" id="KW-0560">Oxidoreductase</keyword>
<evidence type="ECO:0000313" key="3">
    <source>
        <dbReference type="EMBL" id="PYH42499.1"/>
    </source>
</evidence>
<dbReference type="Gene3D" id="3.40.50.720">
    <property type="entry name" value="NAD(P)-binding Rossmann-like Domain"/>
    <property type="match status" value="1"/>
</dbReference>
<dbReference type="AlphaFoldDB" id="A0A318Z5W5"/>
<dbReference type="PRINTS" id="PR00081">
    <property type="entry name" value="GDHRDH"/>
</dbReference>